<evidence type="ECO:0000313" key="2">
    <source>
        <dbReference type="EMBL" id="GLV54279.1"/>
    </source>
</evidence>
<dbReference type="RefSeq" id="WP_338247986.1">
    <property type="nucleotide sequence ID" value="NZ_BSRI01000001.1"/>
</dbReference>
<reference evidence="2 3" key="1">
    <citation type="submission" date="2023-02" db="EMBL/GenBank/DDBJ databases">
        <title>Dictyobacter halimunensis sp. nov., a new member of the class Ktedonobacteria from forest soil in a geothermal area.</title>
        <authorList>
            <person name="Rachmania M.K."/>
            <person name="Ningsih F."/>
            <person name="Sakai Y."/>
            <person name="Yabe S."/>
            <person name="Yokota A."/>
            <person name="Sjamsuridzal W."/>
        </authorList>
    </citation>
    <scope>NUCLEOTIDE SEQUENCE [LARGE SCALE GENOMIC DNA]</scope>
    <source>
        <strain evidence="2 3">S3.2.2.5</strain>
    </source>
</reference>
<feature type="transmembrane region" description="Helical" evidence="1">
    <location>
        <begin position="70"/>
        <end position="92"/>
    </location>
</feature>
<evidence type="ECO:0000313" key="3">
    <source>
        <dbReference type="Proteomes" id="UP001344906"/>
    </source>
</evidence>
<dbReference type="EMBL" id="BSRI01000001">
    <property type="protein sequence ID" value="GLV54279.1"/>
    <property type="molecule type" value="Genomic_DNA"/>
</dbReference>
<proteinExistence type="predicted"/>
<gene>
    <name evidence="2" type="ORF">KDH_11270</name>
</gene>
<keyword evidence="1" id="KW-1133">Transmembrane helix</keyword>
<keyword evidence="1" id="KW-0812">Transmembrane</keyword>
<sequence>MALVFSFSQIALTAAIMAAVSLLLLLGARQYFKGGSPGEVMLIALVAGFSVLAWRSAGNTPTLNADPIPAISPNDVLCPVTTYVLLGMYAALRKHGEHDARFEQVRASLTLVSFAVNVITL</sequence>
<protein>
    <submittedName>
        <fullName evidence="2">Uncharacterized protein</fullName>
    </submittedName>
</protein>
<dbReference type="Proteomes" id="UP001344906">
    <property type="component" value="Unassembled WGS sequence"/>
</dbReference>
<comment type="caution">
    <text evidence="2">The sequence shown here is derived from an EMBL/GenBank/DDBJ whole genome shotgun (WGS) entry which is preliminary data.</text>
</comment>
<keyword evidence="1" id="KW-0472">Membrane</keyword>
<evidence type="ECO:0000256" key="1">
    <source>
        <dbReference type="SAM" id="Phobius"/>
    </source>
</evidence>
<accession>A0ABQ6FJA6</accession>
<name>A0ABQ6FJA6_9CHLR</name>
<feature type="transmembrane region" description="Helical" evidence="1">
    <location>
        <begin position="6"/>
        <end position="28"/>
    </location>
</feature>
<feature type="transmembrane region" description="Helical" evidence="1">
    <location>
        <begin position="40"/>
        <end position="58"/>
    </location>
</feature>
<keyword evidence="3" id="KW-1185">Reference proteome</keyword>
<organism evidence="2 3">
    <name type="scientific">Dictyobacter halimunensis</name>
    <dbReference type="NCBI Taxonomy" id="3026934"/>
    <lineage>
        <taxon>Bacteria</taxon>
        <taxon>Bacillati</taxon>
        <taxon>Chloroflexota</taxon>
        <taxon>Ktedonobacteria</taxon>
        <taxon>Ktedonobacterales</taxon>
        <taxon>Dictyobacteraceae</taxon>
        <taxon>Dictyobacter</taxon>
    </lineage>
</organism>